<dbReference type="Proteomes" id="UP000183685">
    <property type="component" value="Unassembled WGS sequence"/>
</dbReference>
<keyword evidence="1" id="KW-0812">Transmembrane</keyword>
<keyword evidence="1" id="KW-1133">Transmembrane helix</keyword>
<evidence type="ECO:0000313" key="3">
    <source>
        <dbReference type="Proteomes" id="UP000183685"/>
    </source>
</evidence>
<evidence type="ECO:0000313" key="2">
    <source>
        <dbReference type="EMBL" id="SDE22310.1"/>
    </source>
</evidence>
<sequence>MTITKDRLFVAFAIYSGAWLCVSLAQWGLLSLQAIVRSSIAGTPPFDLYSYGVACGLIVAMLCAPVVSRAPLLLALLFSAFGLLFRFANYVFEVIYRLTTEPAYQDQYYVSVELPWRDIGSEALGYVLGAALLAVASLAQRKLAPEAGSPYQAFLNWLQIDSGVIRDRLPGFNKLGSHLGKITVALCCLAAAQSLADVTSLLLTAPFMQQMMSSGYAPVEPLRQFVIGYAPTIVLLTGFGHVAGRLARQMQLEMSVMAICVATILCFAHDIETIVSLTSSLFVSSDNVGEYGAWIAGLLATILAGASSLYRGYSRQKPLILAADF</sequence>
<feature type="transmembrane region" description="Helical" evidence="1">
    <location>
        <begin position="291"/>
        <end position="310"/>
    </location>
</feature>
<dbReference type="RefSeq" id="WP_068307420.1">
    <property type="nucleotide sequence ID" value="NZ_FNAK01000005.1"/>
</dbReference>
<feature type="transmembrane region" description="Helical" evidence="1">
    <location>
        <begin position="72"/>
        <end position="92"/>
    </location>
</feature>
<feature type="transmembrane region" description="Helical" evidence="1">
    <location>
        <begin position="12"/>
        <end position="36"/>
    </location>
</feature>
<feature type="transmembrane region" description="Helical" evidence="1">
    <location>
        <begin position="123"/>
        <end position="139"/>
    </location>
</feature>
<reference evidence="2 3" key="1">
    <citation type="submission" date="2016-10" db="EMBL/GenBank/DDBJ databases">
        <authorList>
            <person name="de Groot N.N."/>
        </authorList>
    </citation>
    <scope>NUCLEOTIDE SEQUENCE [LARGE SCALE GENOMIC DNA]</scope>
    <source>
        <strain evidence="2 3">CGMCC 1.9109</strain>
    </source>
</reference>
<feature type="transmembrane region" description="Helical" evidence="1">
    <location>
        <begin position="256"/>
        <end position="279"/>
    </location>
</feature>
<keyword evidence="1" id="KW-0472">Membrane</keyword>
<dbReference type="EMBL" id="FNAK01000005">
    <property type="protein sequence ID" value="SDE22310.1"/>
    <property type="molecule type" value="Genomic_DNA"/>
</dbReference>
<keyword evidence="3" id="KW-1185">Reference proteome</keyword>
<feature type="transmembrane region" description="Helical" evidence="1">
    <location>
        <begin position="48"/>
        <end position="67"/>
    </location>
</feature>
<feature type="transmembrane region" description="Helical" evidence="1">
    <location>
        <begin position="225"/>
        <end position="244"/>
    </location>
</feature>
<feature type="transmembrane region" description="Helical" evidence="1">
    <location>
        <begin position="182"/>
        <end position="205"/>
    </location>
</feature>
<dbReference type="AlphaFoldDB" id="A0A1G7B622"/>
<name>A0A1G7B622_9PROT</name>
<organism evidence="2 3">
    <name type="scientific">Kordiimonas lacus</name>
    <dbReference type="NCBI Taxonomy" id="637679"/>
    <lineage>
        <taxon>Bacteria</taxon>
        <taxon>Pseudomonadati</taxon>
        <taxon>Pseudomonadota</taxon>
        <taxon>Alphaproteobacteria</taxon>
        <taxon>Kordiimonadales</taxon>
        <taxon>Kordiimonadaceae</taxon>
        <taxon>Kordiimonas</taxon>
    </lineage>
</organism>
<proteinExistence type="predicted"/>
<accession>A0A1G7B622</accession>
<protein>
    <submittedName>
        <fullName evidence="2">Uncharacterized protein</fullName>
    </submittedName>
</protein>
<gene>
    <name evidence="2" type="ORF">SAMN04488071_2371</name>
</gene>
<evidence type="ECO:0000256" key="1">
    <source>
        <dbReference type="SAM" id="Phobius"/>
    </source>
</evidence>